<dbReference type="PANTHER" id="PTHR47064">
    <property type="entry name" value="PUTATIVE (AFU_ORTHOLOGUE AFUA_1G08990)-RELATED"/>
    <property type="match status" value="1"/>
</dbReference>
<dbReference type="Pfam" id="PF08450">
    <property type="entry name" value="SGL"/>
    <property type="match status" value="1"/>
</dbReference>
<feature type="signal peptide" evidence="1">
    <location>
        <begin position="1"/>
        <end position="15"/>
    </location>
</feature>
<proteinExistence type="predicted"/>
<dbReference type="Proteomes" id="UP001218218">
    <property type="component" value="Unassembled WGS sequence"/>
</dbReference>
<name>A0AAD7ELA9_9AGAR</name>
<protein>
    <submittedName>
        <fullName evidence="3">D-lactonohydrolase-like protein</fullName>
    </submittedName>
</protein>
<dbReference type="SUPFAM" id="SSF63829">
    <property type="entry name" value="Calcium-dependent phosphotriesterase"/>
    <property type="match status" value="1"/>
</dbReference>
<evidence type="ECO:0000313" key="4">
    <source>
        <dbReference type="Proteomes" id="UP001218218"/>
    </source>
</evidence>
<dbReference type="InterPro" id="IPR011042">
    <property type="entry name" value="6-blade_b-propeller_TolB-like"/>
</dbReference>
<dbReference type="AlphaFoldDB" id="A0AAD7ELA9"/>
<dbReference type="InterPro" id="IPR013658">
    <property type="entry name" value="SGL"/>
</dbReference>
<keyword evidence="4" id="KW-1185">Reference proteome</keyword>
<feature type="domain" description="SMP-30/Gluconolactonase/LRE-like region" evidence="2">
    <location>
        <begin position="95"/>
        <end position="373"/>
    </location>
</feature>
<evidence type="ECO:0000256" key="1">
    <source>
        <dbReference type="SAM" id="SignalP"/>
    </source>
</evidence>
<gene>
    <name evidence="3" type="ORF">DFH08DRAFT_915931</name>
</gene>
<reference evidence="3" key="1">
    <citation type="submission" date="2023-03" db="EMBL/GenBank/DDBJ databases">
        <title>Massive genome expansion in bonnet fungi (Mycena s.s.) driven by repeated elements and novel gene families across ecological guilds.</title>
        <authorList>
            <consortium name="Lawrence Berkeley National Laboratory"/>
            <person name="Harder C.B."/>
            <person name="Miyauchi S."/>
            <person name="Viragh M."/>
            <person name="Kuo A."/>
            <person name="Thoen E."/>
            <person name="Andreopoulos B."/>
            <person name="Lu D."/>
            <person name="Skrede I."/>
            <person name="Drula E."/>
            <person name="Henrissat B."/>
            <person name="Morin E."/>
            <person name="Kohler A."/>
            <person name="Barry K."/>
            <person name="LaButti K."/>
            <person name="Morin E."/>
            <person name="Salamov A."/>
            <person name="Lipzen A."/>
            <person name="Mereny Z."/>
            <person name="Hegedus B."/>
            <person name="Baldrian P."/>
            <person name="Stursova M."/>
            <person name="Weitz H."/>
            <person name="Taylor A."/>
            <person name="Grigoriev I.V."/>
            <person name="Nagy L.G."/>
            <person name="Martin F."/>
            <person name="Kauserud H."/>
        </authorList>
    </citation>
    <scope>NUCLEOTIDE SEQUENCE</scope>
    <source>
        <strain evidence="3">CBHHK002</strain>
    </source>
</reference>
<feature type="chain" id="PRO_5042256250" evidence="1">
    <location>
        <begin position="16"/>
        <end position="397"/>
    </location>
</feature>
<organism evidence="3 4">
    <name type="scientific">Mycena albidolilacea</name>
    <dbReference type="NCBI Taxonomy" id="1033008"/>
    <lineage>
        <taxon>Eukaryota</taxon>
        <taxon>Fungi</taxon>
        <taxon>Dikarya</taxon>
        <taxon>Basidiomycota</taxon>
        <taxon>Agaricomycotina</taxon>
        <taxon>Agaricomycetes</taxon>
        <taxon>Agaricomycetidae</taxon>
        <taxon>Agaricales</taxon>
        <taxon>Marasmiineae</taxon>
        <taxon>Mycenaceae</taxon>
        <taxon>Mycena</taxon>
    </lineage>
</organism>
<sequence>MKLLAISSLFLLSAAAPSKRKRQNPPNQSVFIDRHASNVIGSSGPFRTDTSGFFNPTNTTPPFFQIFDHAFLDILGPNPSVRLIGSNESFAFAHEAPIWIPETGEVWFCSDEGGGRAIHSDVNTNNVVSRIRMEEVRVGGDVSITPVPLDPSIQITNGATNYKGQILLVNDGRGNLPPNVVLVNPRPPFNSTVLLDNFFGRQFNSLNDVKIHPTSKKVFFTDKTTGWLNHFRPLPDFPDMVYRFDPNTGDVRVVADGFIRSNGIAFTDDGKTAYIGDSALGGGFLGSNSTLPATIYQFDVDPTSETFTNRRVFAYVDTGIPDGIQLDKKGNVYSGCGDGVNVWNPTGTLLGKIFLGDSSSNMIFAEAGELVVLSDSNLFFAKIKAEGQDLHGRGLSV</sequence>
<accession>A0AAD7ELA9</accession>
<dbReference type="PANTHER" id="PTHR47064:SF2">
    <property type="entry name" value="SMP-30_GLUCONOLACTONASE_LRE-LIKE REGION DOMAIN-CONTAINING PROTEIN-RELATED"/>
    <property type="match status" value="1"/>
</dbReference>
<evidence type="ECO:0000259" key="2">
    <source>
        <dbReference type="Pfam" id="PF08450"/>
    </source>
</evidence>
<keyword evidence="1" id="KW-0732">Signal</keyword>
<evidence type="ECO:0000313" key="3">
    <source>
        <dbReference type="EMBL" id="KAJ7336854.1"/>
    </source>
</evidence>
<dbReference type="Gene3D" id="2.120.10.30">
    <property type="entry name" value="TolB, C-terminal domain"/>
    <property type="match status" value="1"/>
</dbReference>
<dbReference type="InterPro" id="IPR052988">
    <property type="entry name" value="Oryzine_lactonohydrolase"/>
</dbReference>
<dbReference type="EMBL" id="JARIHO010000030">
    <property type="protein sequence ID" value="KAJ7336854.1"/>
    <property type="molecule type" value="Genomic_DNA"/>
</dbReference>
<comment type="caution">
    <text evidence="3">The sequence shown here is derived from an EMBL/GenBank/DDBJ whole genome shotgun (WGS) entry which is preliminary data.</text>
</comment>